<sequence length="384" mass="42537">MQLSLQELELFYRLHRSLLFFVDGRLGILDPPPEDPDAFCRRPPEERVKVRDALATHLDLIDAYLAENPEGFAAEELDVVASWKHQVAGTFFVFRYLKQYTVFLDDREPPLAYGVLSLADAFEDLLGPDVPLLAKTVLLPFLGRIVYDGLLSGYNVTFGPGVRGRLKVAYDAAKKFPGIITTLPRGAEPPQLAGPKSSRTKSSSRPRAKQDETTQPGDPSIPAASRAAYEEVVKKIDAFCDEHLDEEFKALCRKAAGLLARKRPSPLTRGRPAGWASGIVRSIGWVNFLGDPSQPHHMKMSDIDRGIGVSEATGSAKSMEVRRLLGLRPFDPEWTVPSKTKDNPLAWLVEVDGLPMDLRRAPREIQEEALRLGLIPPAGRIVGR</sequence>
<reference evidence="3 4" key="1">
    <citation type="submission" date="2019-08" db="EMBL/GenBank/DDBJ databases">
        <title>Deep-cultivation of Planctomycetes and their phenomic and genomic characterization uncovers novel biology.</title>
        <authorList>
            <person name="Wiegand S."/>
            <person name="Jogler M."/>
            <person name="Boedeker C."/>
            <person name="Pinto D."/>
            <person name="Vollmers J."/>
            <person name="Rivas-Marin E."/>
            <person name="Kohn T."/>
            <person name="Peeters S.H."/>
            <person name="Heuer A."/>
            <person name="Rast P."/>
            <person name="Oberbeckmann S."/>
            <person name="Bunk B."/>
            <person name="Jeske O."/>
            <person name="Meyerdierks A."/>
            <person name="Storesund J.E."/>
            <person name="Kallscheuer N."/>
            <person name="Luecker S."/>
            <person name="Lage O.M."/>
            <person name="Pohl T."/>
            <person name="Merkel B.J."/>
            <person name="Hornburger P."/>
            <person name="Mueller R.-W."/>
            <person name="Bruemmer F."/>
            <person name="Labrenz M."/>
            <person name="Spormann A.M."/>
            <person name="Op den Camp H."/>
            <person name="Overmann J."/>
            <person name="Amann R."/>
            <person name="Jetten M.S.M."/>
            <person name="Mascher T."/>
            <person name="Medema M.H."/>
            <person name="Devos D.P."/>
            <person name="Kaster A.-K."/>
            <person name="Ovreas L."/>
            <person name="Rohde M."/>
            <person name="Galperin M.Y."/>
            <person name="Jogler C."/>
        </authorList>
    </citation>
    <scope>NUCLEOTIDE SEQUENCE [LARGE SCALE GENOMIC DNA]</scope>
    <source>
        <strain evidence="3 4">OJF2</strain>
    </source>
</reference>
<feature type="compositionally biased region" description="Basic residues" evidence="1">
    <location>
        <begin position="198"/>
        <end position="207"/>
    </location>
</feature>
<protein>
    <recommendedName>
        <fullName evidence="2">DUF6398 domain-containing protein</fullName>
    </recommendedName>
</protein>
<evidence type="ECO:0000313" key="3">
    <source>
        <dbReference type="EMBL" id="QEH32578.1"/>
    </source>
</evidence>
<dbReference type="RefSeq" id="WP_148591870.1">
    <property type="nucleotide sequence ID" value="NZ_CP042997.1"/>
</dbReference>
<dbReference type="Pfam" id="PF19935">
    <property type="entry name" value="DUF6398"/>
    <property type="match status" value="1"/>
</dbReference>
<evidence type="ECO:0000259" key="2">
    <source>
        <dbReference type="Pfam" id="PF19935"/>
    </source>
</evidence>
<dbReference type="OrthoDB" id="6399948at2"/>
<organism evidence="3 4">
    <name type="scientific">Aquisphaera giovannonii</name>
    <dbReference type="NCBI Taxonomy" id="406548"/>
    <lineage>
        <taxon>Bacteria</taxon>
        <taxon>Pseudomonadati</taxon>
        <taxon>Planctomycetota</taxon>
        <taxon>Planctomycetia</taxon>
        <taxon>Isosphaerales</taxon>
        <taxon>Isosphaeraceae</taxon>
        <taxon>Aquisphaera</taxon>
    </lineage>
</organism>
<dbReference type="EMBL" id="CP042997">
    <property type="protein sequence ID" value="QEH32578.1"/>
    <property type="molecule type" value="Genomic_DNA"/>
</dbReference>
<dbReference type="AlphaFoldDB" id="A0A5B9VWF9"/>
<evidence type="ECO:0000256" key="1">
    <source>
        <dbReference type="SAM" id="MobiDB-lite"/>
    </source>
</evidence>
<keyword evidence="4" id="KW-1185">Reference proteome</keyword>
<dbReference type="InterPro" id="IPR045651">
    <property type="entry name" value="DUF6398"/>
</dbReference>
<gene>
    <name evidence="3" type="ORF">OJF2_10550</name>
</gene>
<accession>A0A5B9VWF9</accession>
<feature type="region of interest" description="Disordered" evidence="1">
    <location>
        <begin position="181"/>
        <end position="222"/>
    </location>
</feature>
<name>A0A5B9VWF9_9BACT</name>
<dbReference type="KEGG" id="agv:OJF2_10550"/>
<evidence type="ECO:0000313" key="4">
    <source>
        <dbReference type="Proteomes" id="UP000324233"/>
    </source>
</evidence>
<feature type="domain" description="DUF6398" evidence="2">
    <location>
        <begin position="231"/>
        <end position="335"/>
    </location>
</feature>
<dbReference type="Proteomes" id="UP000324233">
    <property type="component" value="Chromosome"/>
</dbReference>
<proteinExistence type="predicted"/>